<evidence type="ECO:0000259" key="2">
    <source>
        <dbReference type="Pfam" id="PF13478"/>
    </source>
</evidence>
<dbReference type="PANTHER" id="PTHR30388:SF6">
    <property type="entry name" value="XANTHINE DEHYDROGENASE SUBUNIT A-RELATED"/>
    <property type="match status" value="1"/>
</dbReference>
<feature type="domain" description="XdhC Rossmann" evidence="2">
    <location>
        <begin position="122"/>
        <end position="263"/>
    </location>
</feature>
<evidence type="ECO:0008006" key="5">
    <source>
        <dbReference type="Google" id="ProtNLM"/>
    </source>
</evidence>
<evidence type="ECO:0000313" key="4">
    <source>
        <dbReference type="Proteomes" id="UP000018454"/>
    </source>
</evidence>
<dbReference type="InterPro" id="IPR003777">
    <property type="entry name" value="XdhC_CoxI"/>
</dbReference>
<name>F1YQY9_9PROT</name>
<protein>
    <recommendedName>
        <fullName evidence="5">Xanthine dehydrogenase accessory protein XdhC</fullName>
    </recommendedName>
</protein>
<evidence type="ECO:0000313" key="3">
    <source>
        <dbReference type="EMBL" id="EGE49024.1"/>
    </source>
</evidence>
<dbReference type="InterPro" id="IPR052698">
    <property type="entry name" value="MoCofactor_Util/Proc"/>
</dbReference>
<reference evidence="3 4" key="1">
    <citation type="journal article" date="2011" name="Science">
        <title>Drosophila microbiome modulates host developmental and metabolic homeostasis via insulin signaling.</title>
        <authorList>
            <person name="Shin S.C."/>
            <person name="Kim S.H."/>
            <person name="You H."/>
            <person name="Kim B."/>
            <person name="Kim A.C."/>
            <person name="Lee K.A."/>
            <person name="Yoon J.H."/>
            <person name="Ryu J.H."/>
            <person name="Lee W.J."/>
        </authorList>
    </citation>
    <scope>NUCLEOTIDE SEQUENCE [LARGE SCALE GENOMIC DNA]</scope>
    <source>
        <strain evidence="3 4">DM001</strain>
    </source>
</reference>
<dbReference type="AlphaFoldDB" id="F1YQY9"/>
<accession>F1YQY9</accession>
<dbReference type="Gene3D" id="3.40.50.720">
    <property type="entry name" value="NAD(P)-binding Rossmann-like Domain"/>
    <property type="match status" value="1"/>
</dbReference>
<dbReference type="Proteomes" id="UP000018454">
    <property type="component" value="Unassembled WGS sequence"/>
</dbReference>
<evidence type="ECO:0000259" key="1">
    <source>
        <dbReference type="Pfam" id="PF02625"/>
    </source>
</evidence>
<sequence length="272" mass="30325">MMREVARVLQHWHHHPEQLILVRVIEAKGSTPRETGAFMLVGTSFLAGTVGGGALEHECVLQARQMLCQHEKLREHEFILGGQNTNQCCGGWARVRLERVTPDIVRELENNIQQERKLRPVLLMFGAGHVGRALAYALAPLPLKLTWVDPRAQEFGNVPAGVETCITDQWEPILHATPAKSGVLVLTPSHTLDALIIESALLRNDLSYVGLIGSATKRRRFEHSFRQLGMEEERLQSLICPIGERGIRDKRPEVIAALVAAEVVEHVLHPAQ</sequence>
<proteinExistence type="predicted"/>
<organism evidence="3 4">
    <name type="scientific">Acetobacter pomorum DM001</name>
    <dbReference type="NCBI Taxonomy" id="945681"/>
    <lineage>
        <taxon>Bacteria</taxon>
        <taxon>Pseudomonadati</taxon>
        <taxon>Pseudomonadota</taxon>
        <taxon>Alphaproteobacteria</taxon>
        <taxon>Acetobacterales</taxon>
        <taxon>Acetobacteraceae</taxon>
        <taxon>Acetobacter</taxon>
    </lineage>
</organism>
<dbReference type="Pfam" id="PF02625">
    <property type="entry name" value="XdhC_CoxI"/>
    <property type="match status" value="1"/>
</dbReference>
<dbReference type="EMBL" id="AEUP01000004">
    <property type="protein sequence ID" value="EGE49024.1"/>
    <property type="molecule type" value="Genomic_DNA"/>
</dbReference>
<dbReference type="PANTHER" id="PTHR30388">
    <property type="entry name" value="ALDEHYDE OXIDOREDUCTASE MOLYBDENUM COFACTOR ASSEMBLY PROTEIN"/>
    <property type="match status" value="1"/>
</dbReference>
<feature type="domain" description="XdhC- CoxI" evidence="1">
    <location>
        <begin position="12"/>
        <end position="71"/>
    </location>
</feature>
<comment type="caution">
    <text evidence="3">The sequence shown here is derived from an EMBL/GenBank/DDBJ whole genome shotgun (WGS) entry which is preliminary data.</text>
</comment>
<dbReference type="InterPro" id="IPR027051">
    <property type="entry name" value="XdhC_Rossmann_dom"/>
</dbReference>
<dbReference type="InterPro" id="IPR014308">
    <property type="entry name" value="Xanthine_DH_XdhC"/>
</dbReference>
<dbReference type="Pfam" id="PF13478">
    <property type="entry name" value="XdhC_C"/>
    <property type="match status" value="1"/>
</dbReference>
<dbReference type="NCBIfam" id="TIGR02964">
    <property type="entry name" value="xanthine_xdhC"/>
    <property type="match status" value="1"/>
</dbReference>
<gene>
    <name evidence="3" type="primary">yqeB</name>
    <name evidence="3" type="ORF">APO_0312</name>
</gene>